<protein>
    <submittedName>
        <fullName evidence="1">Uncharacterized protein</fullName>
    </submittedName>
</protein>
<gene>
    <name evidence="1" type="ORF">DPMN_010762</name>
</gene>
<proteinExistence type="predicted"/>
<organism evidence="1 2">
    <name type="scientific">Dreissena polymorpha</name>
    <name type="common">Zebra mussel</name>
    <name type="synonym">Mytilus polymorpha</name>
    <dbReference type="NCBI Taxonomy" id="45954"/>
    <lineage>
        <taxon>Eukaryota</taxon>
        <taxon>Metazoa</taxon>
        <taxon>Spiralia</taxon>
        <taxon>Lophotrochozoa</taxon>
        <taxon>Mollusca</taxon>
        <taxon>Bivalvia</taxon>
        <taxon>Autobranchia</taxon>
        <taxon>Heteroconchia</taxon>
        <taxon>Euheterodonta</taxon>
        <taxon>Imparidentia</taxon>
        <taxon>Neoheterodontei</taxon>
        <taxon>Myida</taxon>
        <taxon>Dreissenoidea</taxon>
        <taxon>Dreissenidae</taxon>
        <taxon>Dreissena</taxon>
    </lineage>
</organism>
<evidence type="ECO:0000313" key="2">
    <source>
        <dbReference type="Proteomes" id="UP000828390"/>
    </source>
</evidence>
<dbReference type="EMBL" id="JAIWYP010000001">
    <property type="protein sequence ID" value="KAH3886749.1"/>
    <property type="molecule type" value="Genomic_DNA"/>
</dbReference>
<reference evidence="1" key="2">
    <citation type="submission" date="2020-11" db="EMBL/GenBank/DDBJ databases">
        <authorList>
            <person name="McCartney M.A."/>
            <person name="Auch B."/>
            <person name="Kono T."/>
            <person name="Mallez S."/>
            <person name="Becker A."/>
            <person name="Gohl D.M."/>
            <person name="Silverstein K.A.T."/>
            <person name="Koren S."/>
            <person name="Bechman K.B."/>
            <person name="Herman A."/>
            <person name="Abrahante J.E."/>
            <person name="Garbe J."/>
        </authorList>
    </citation>
    <scope>NUCLEOTIDE SEQUENCE</scope>
    <source>
        <strain evidence="1">Duluth1</strain>
        <tissue evidence="1">Whole animal</tissue>
    </source>
</reference>
<dbReference type="Proteomes" id="UP000828390">
    <property type="component" value="Unassembled WGS sequence"/>
</dbReference>
<evidence type="ECO:0000313" key="1">
    <source>
        <dbReference type="EMBL" id="KAH3886749.1"/>
    </source>
</evidence>
<sequence>MKSTPSQTASRRCCCHRSKKFLGEREERAMVTSDIMELCDKLRELRKAKYTRRQSRI</sequence>
<reference evidence="1" key="1">
    <citation type="journal article" date="2019" name="bioRxiv">
        <title>The Genome of the Zebra Mussel, Dreissena polymorpha: A Resource for Invasive Species Research.</title>
        <authorList>
            <person name="McCartney M.A."/>
            <person name="Auch B."/>
            <person name="Kono T."/>
            <person name="Mallez S."/>
            <person name="Zhang Y."/>
            <person name="Obille A."/>
            <person name="Becker A."/>
            <person name="Abrahante J.E."/>
            <person name="Garbe J."/>
            <person name="Badalamenti J.P."/>
            <person name="Herman A."/>
            <person name="Mangelson H."/>
            <person name="Liachko I."/>
            <person name="Sullivan S."/>
            <person name="Sone E.D."/>
            <person name="Koren S."/>
            <person name="Silverstein K.A.T."/>
            <person name="Beckman K.B."/>
            <person name="Gohl D.M."/>
        </authorList>
    </citation>
    <scope>NUCLEOTIDE SEQUENCE</scope>
    <source>
        <strain evidence="1">Duluth1</strain>
        <tissue evidence="1">Whole animal</tissue>
    </source>
</reference>
<accession>A0A9D4N3R7</accession>
<dbReference type="AlphaFoldDB" id="A0A9D4N3R7"/>
<comment type="caution">
    <text evidence="1">The sequence shown here is derived from an EMBL/GenBank/DDBJ whole genome shotgun (WGS) entry which is preliminary data.</text>
</comment>
<keyword evidence="2" id="KW-1185">Reference proteome</keyword>
<name>A0A9D4N3R7_DREPO</name>